<evidence type="ECO:0000313" key="2">
    <source>
        <dbReference type="Proteomes" id="UP000297225"/>
    </source>
</evidence>
<name>A0A4Y8WPG9_9PORP</name>
<comment type="caution">
    <text evidence="1">The sequence shown here is derived from an EMBL/GenBank/DDBJ whole genome shotgun (WGS) entry which is preliminary data.</text>
</comment>
<gene>
    <name evidence="1" type="ORF">E4P47_04355</name>
</gene>
<reference evidence="1 2" key="1">
    <citation type="submission" date="2019-03" db="EMBL/GenBank/DDBJ databases">
        <title>Porphyromonas levii Isolated from the Uterus of Dairy Cows.</title>
        <authorList>
            <person name="Francis A.M."/>
        </authorList>
    </citation>
    <scope>NUCLEOTIDE SEQUENCE [LARGE SCALE GENOMIC DNA]</scope>
    <source>
        <strain evidence="1 2">AF5678</strain>
    </source>
</reference>
<sequence>MDYLSLVPLSRQGFDTYWTELEPPKRLPARQTLHTPIILILARCVFVTQTTVCHTKTLAPQGRINTPKSYLES</sequence>
<protein>
    <submittedName>
        <fullName evidence="1">Uncharacterized protein</fullName>
    </submittedName>
</protein>
<proteinExistence type="predicted"/>
<dbReference type="OrthoDB" id="1073098at2"/>
<accession>A0A4Y8WPG9</accession>
<dbReference type="AlphaFoldDB" id="A0A4Y8WPG9"/>
<keyword evidence="2" id="KW-1185">Reference proteome</keyword>
<organism evidence="1 2">
    <name type="scientific">Porphyromonas levii</name>
    <dbReference type="NCBI Taxonomy" id="28114"/>
    <lineage>
        <taxon>Bacteria</taxon>
        <taxon>Pseudomonadati</taxon>
        <taxon>Bacteroidota</taxon>
        <taxon>Bacteroidia</taxon>
        <taxon>Bacteroidales</taxon>
        <taxon>Porphyromonadaceae</taxon>
        <taxon>Porphyromonas</taxon>
    </lineage>
</organism>
<dbReference type="Proteomes" id="UP000297225">
    <property type="component" value="Unassembled WGS sequence"/>
</dbReference>
<evidence type="ECO:0000313" key="1">
    <source>
        <dbReference type="EMBL" id="TFH95484.1"/>
    </source>
</evidence>
<dbReference type="EMBL" id="SPNC01000048">
    <property type="protein sequence ID" value="TFH95484.1"/>
    <property type="molecule type" value="Genomic_DNA"/>
</dbReference>